<protein>
    <submittedName>
        <fullName evidence="2">Uncharacterized protein</fullName>
    </submittedName>
</protein>
<keyword evidence="1" id="KW-0812">Transmembrane</keyword>
<name>A0A6C0LFZ0_9ZZZZ</name>
<feature type="transmembrane region" description="Helical" evidence="1">
    <location>
        <begin position="6"/>
        <end position="26"/>
    </location>
</feature>
<proteinExistence type="predicted"/>
<sequence>MPYIFIGTFLLALTSVFYFYIVANLGNIKNNWSLHRCNPIYMPFASWIDPSETADGNFQKCMNLMGKDLVSSMTDLFGAQIALIFESLSSILNPLKLFRNLFTTIRKFILAFTNSTLQKANGPMSAFAYLMVKIQDLLRKMTGSGYITAFFGLSVVSFIEGFISLFISIIKGFVIAMLIIAVILALFNFPLLALVLYISSLLAGI</sequence>
<keyword evidence="1" id="KW-0472">Membrane</keyword>
<dbReference type="AlphaFoldDB" id="A0A6C0LFZ0"/>
<evidence type="ECO:0000313" key="2">
    <source>
        <dbReference type="EMBL" id="QHU28072.1"/>
    </source>
</evidence>
<keyword evidence="1" id="KW-1133">Transmembrane helix</keyword>
<feature type="transmembrane region" description="Helical" evidence="1">
    <location>
        <begin position="173"/>
        <end position="198"/>
    </location>
</feature>
<evidence type="ECO:0000256" key="1">
    <source>
        <dbReference type="SAM" id="Phobius"/>
    </source>
</evidence>
<dbReference type="EMBL" id="MN740468">
    <property type="protein sequence ID" value="QHU28072.1"/>
    <property type="molecule type" value="Genomic_DNA"/>
</dbReference>
<accession>A0A6C0LFZ0</accession>
<feature type="transmembrane region" description="Helical" evidence="1">
    <location>
        <begin position="146"/>
        <end position="167"/>
    </location>
</feature>
<reference evidence="2" key="1">
    <citation type="journal article" date="2020" name="Nature">
        <title>Giant virus diversity and host interactions through global metagenomics.</title>
        <authorList>
            <person name="Schulz F."/>
            <person name="Roux S."/>
            <person name="Paez-Espino D."/>
            <person name="Jungbluth S."/>
            <person name="Walsh D.A."/>
            <person name="Denef V.J."/>
            <person name="McMahon K.D."/>
            <person name="Konstantinidis K.T."/>
            <person name="Eloe-Fadrosh E.A."/>
            <person name="Kyrpides N.C."/>
            <person name="Woyke T."/>
        </authorList>
    </citation>
    <scope>NUCLEOTIDE SEQUENCE</scope>
    <source>
        <strain evidence="2">GVMAG-M-3300027770-17</strain>
    </source>
</reference>
<organism evidence="2">
    <name type="scientific">viral metagenome</name>
    <dbReference type="NCBI Taxonomy" id="1070528"/>
    <lineage>
        <taxon>unclassified sequences</taxon>
        <taxon>metagenomes</taxon>
        <taxon>organismal metagenomes</taxon>
    </lineage>
</organism>